<dbReference type="RefSeq" id="WP_207110812.1">
    <property type="nucleotide sequence ID" value="NZ_JAFLVR010000092.1"/>
</dbReference>
<keyword evidence="1" id="KW-0812">Transmembrane</keyword>
<dbReference type="Proteomes" id="UP000664495">
    <property type="component" value="Unassembled WGS sequence"/>
</dbReference>
<keyword evidence="1" id="KW-1133">Transmembrane helix</keyword>
<keyword evidence="1" id="KW-0472">Membrane</keyword>
<dbReference type="Gene3D" id="3.40.50.360">
    <property type="match status" value="1"/>
</dbReference>
<dbReference type="EMBL" id="JAFLVR010000092">
    <property type="protein sequence ID" value="MBO0455094.1"/>
    <property type="molecule type" value="Genomic_DNA"/>
</dbReference>
<name>A0ABS3HNQ9_9ENTE</name>
<evidence type="ECO:0000256" key="1">
    <source>
        <dbReference type="SAM" id="Phobius"/>
    </source>
</evidence>
<evidence type="ECO:0000313" key="3">
    <source>
        <dbReference type="Proteomes" id="UP000664495"/>
    </source>
</evidence>
<sequence>MLKKKSVRISLIIISVVILILGGGLAYYRLSRIQGTVSPTVINAPLKGETETPHVIIYTQDRAFKNEVISNITDELTDKDIYLEIQPIEELSEDTSPWDKVILFTTIMSSEPPENTLSFINDNKNNEKVAVFLTADSGKWAHQPADVEVLTAASNKDENIDVFTKGILHFIEEK</sequence>
<dbReference type="InterPro" id="IPR029039">
    <property type="entry name" value="Flavoprotein-like_sf"/>
</dbReference>
<feature type="transmembrane region" description="Helical" evidence="1">
    <location>
        <begin position="7"/>
        <end position="28"/>
    </location>
</feature>
<evidence type="ECO:0000313" key="2">
    <source>
        <dbReference type="EMBL" id="MBO0455094.1"/>
    </source>
</evidence>
<organism evidence="2 3">
    <name type="scientific">Candidatus Enterococcus murrayae</name>
    <dbReference type="NCBI Taxonomy" id="2815321"/>
    <lineage>
        <taxon>Bacteria</taxon>
        <taxon>Bacillati</taxon>
        <taxon>Bacillota</taxon>
        <taxon>Bacilli</taxon>
        <taxon>Lactobacillales</taxon>
        <taxon>Enterococcaceae</taxon>
        <taxon>Enterococcus</taxon>
    </lineage>
</organism>
<reference evidence="2 3" key="1">
    <citation type="submission" date="2021-03" db="EMBL/GenBank/DDBJ databases">
        <title>Enterococcal diversity collection.</title>
        <authorList>
            <person name="Gilmore M.S."/>
            <person name="Schwartzman J."/>
            <person name="Van Tyne D."/>
            <person name="Martin M."/>
            <person name="Earl A.M."/>
            <person name="Manson A.L."/>
            <person name="Straub T."/>
            <person name="Salamzade R."/>
            <person name="Saavedra J."/>
            <person name="Lebreton F."/>
            <person name="Prichula J."/>
            <person name="Schaufler K."/>
            <person name="Gaca A."/>
            <person name="Sgardioli B."/>
            <person name="Wagenaar J."/>
            <person name="Strong T."/>
        </authorList>
    </citation>
    <scope>NUCLEOTIDE SEQUENCE [LARGE SCALE GENOMIC DNA]</scope>
    <source>
        <strain evidence="2 3">MJM16</strain>
    </source>
</reference>
<comment type="caution">
    <text evidence="2">The sequence shown here is derived from an EMBL/GenBank/DDBJ whole genome shotgun (WGS) entry which is preliminary data.</text>
</comment>
<accession>A0ABS3HNQ9</accession>
<protein>
    <recommendedName>
        <fullName evidence="4">Flavodoxin</fullName>
    </recommendedName>
</protein>
<gene>
    <name evidence="2" type="ORF">JZO85_22830</name>
</gene>
<keyword evidence="3" id="KW-1185">Reference proteome</keyword>
<proteinExistence type="predicted"/>
<evidence type="ECO:0008006" key="4">
    <source>
        <dbReference type="Google" id="ProtNLM"/>
    </source>
</evidence>